<dbReference type="EnsemblPlants" id="KRH37234">
    <property type="protein sequence ID" value="KRH37234"/>
    <property type="gene ID" value="GLYMA_09G053500"/>
</dbReference>
<keyword evidence="4" id="KW-1185">Reference proteome</keyword>
<evidence type="ECO:0000313" key="2">
    <source>
        <dbReference type="EMBL" id="KRH37234.1"/>
    </source>
</evidence>
<reference evidence="2" key="3">
    <citation type="submission" date="2018-07" db="EMBL/GenBank/DDBJ databases">
        <title>WGS assembly of Glycine max.</title>
        <authorList>
            <person name="Schmutz J."/>
            <person name="Cannon S."/>
            <person name="Schlueter J."/>
            <person name="Ma J."/>
            <person name="Mitros T."/>
            <person name="Nelson W."/>
            <person name="Hyten D."/>
            <person name="Song Q."/>
            <person name="Thelen J."/>
            <person name="Cheng J."/>
            <person name="Xu D."/>
            <person name="Hellsten U."/>
            <person name="May G."/>
            <person name="Yu Y."/>
            <person name="Sakurai T."/>
            <person name="Umezawa T."/>
            <person name="Bhattacharyya M."/>
            <person name="Sandhu D."/>
            <person name="Valliyodan B."/>
            <person name="Lindquist E."/>
            <person name="Peto M."/>
            <person name="Grant D."/>
            <person name="Shu S."/>
            <person name="Goodstein D."/>
            <person name="Barry K."/>
            <person name="Futrell-Griggs M."/>
            <person name="Abernathy B."/>
            <person name="Du J."/>
            <person name="Tian Z."/>
            <person name="Zhu L."/>
            <person name="Gill N."/>
            <person name="Joshi T."/>
            <person name="Libault M."/>
            <person name="Sethuraman A."/>
            <person name="Zhang X."/>
            <person name="Shinozaki K."/>
            <person name="Nguyen H."/>
            <person name="Wing R."/>
            <person name="Cregan P."/>
            <person name="Specht J."/>
            <person name="Grimwood J."/>
            <person name="Rokhsar D."/>
            <person name="Stacey G."/>
            <person name="Shoemaker R."/>
            <person name="Jackson S."/>
        </authorList>
    </citation>
    <scope>NUCLEOTIDE SEQUENCE</scope>
    <source>
        <tissue evidence="2">Callus</tissue>
    </source>
</reference>
<dbReference type="EMBL" id="CM000842">
    <property type="protein sequence ID" value="KRH37234.1"/>
    <property type="molecule type" value="Genomic_DNA"/>
</dbReference>
<keyword evidence="1" id="KW-0812">Transmembrane</keyword>
<dbReference type="AlphaFoldDB" id="A0A0R0I7U9"/>
<evidence type="ECO:0000256" key="1">
    <source>
        <dbReference type="SAM" id="Phobius"/>
    </source>
</evidence>
<feature type="transmembrane region" description="Helical" evidence="1">
    <location>
        <begin position="39"/>
        <end position="60"/>
    </location>
</feature>
<dbReference type="InParanoid" id="A0A0R0I7U9"/>
<gene>
    <name evidence="2" type="ORF">GLYMA_09G053500</name>
</gene>
<evidence type="ECO:0000313" key="3">
    <source>
        <dbReference type="EnsemblPlants" id="KRH37234"/>
    </source>
</evidence>
<protein>
    <submittedName>
        <fullName evidence="2 3">Uncharacterized protein</fullName>
    </submittedName>
</protein>
<name>A0A0R0I7U9_SOYBN</name>
<proteinExistence type="predicted"/>
<accession>A0A0R0I7U9</accession>
<organism evidence="2">
    <name type="scientific">Glycine max</name>
    <name type="common">Soybean</name>
    <name type="synonym">Glycine hispida</name>
    <dbReference type="NCBI Taxonomy" id="3847"/>
    <lineage>
        <taxon>Eukaryota</taxon>
        <taxon>Viridiplantae</taxon>
        <taxon>Streptophyta</taxon>
        <taxon>Embryophyta</taxon>
        <taxon>Tracheophyta</taxon>
        <taxon>Spermatophyta</taxon>
        <taxon>Magnoliopsida</taxon>
        <taxon>eudicotyledons</taxon>
        <taxon>Gunneridae</taxon>
        <taxon>Pentapetalae</taxon>
        <taxon>rosids</taxon>
        <taxon>fabids</taxon>
        <taxon>Fabales</taxon>
        <taxon>Fabaceae</taxon>
        <taxon>Papilionoideae</taxon>
        <taxon>50 kb inversion clade</taxon>
        <taxon>NPAAA clade</taxon>
        <taxon>indigoferoid/millettioid clade</taxon>
        <taxon>Phaseoleae</taxon>
        <taxon>Glycine</taxon>
        <taxon>Glycine subgen. Soja</taxon>
    </lineage>
</organism>
<reference evidence="2 3" key="1">
    <citation type="journal article" date="2010" name="Nature">
        <title>Genome sequence of the palaeopolyploid soybean.</title>
        <authorList>
            <person name="Schmutz J."/>
            <person name="Cannon S.B."/>
            <person name="Schlueter J."/>
            <person name="Ma J."/>
            <person name="Mitros T."/>
            <person name="Nelson W."/>
            <person name="Hyten D.L."/>
            <person name="Song Q."/>
            <person name="Thelen J.J."/>
            <person name="Cheng J."/>
            <person name="Xu D."/>
            <person name="Hellsten U."/>
            <person name="May G.D."/>
            <person name="Yu Y."/>
            <person name="Sakurai T."/>
            <person name="Umezawa T."/>
            <person name="Bhattacharyya M.K."/>
            <person name="Sandhu D."/>
            <person name="Valliyodan B."/>
            <person name="Lindquist E."/>
            <person name="Peto M."/>
            <person name="Grant D."/>
            <person name="Shu S."/>
            <person name="Goodstein D."/>
            <person name="Barry K."/>
            <person name="Futrell-Griggs M."/>
            <person name="Abernathy B."/>
            <person name="Du J."/>
            <person name="Tian Z."/>
            <person name="Zhu L."/>
            <person name="Gill N."/>
            <person name="Joshi T."/>
            <person name="Libault M."/>
            <person name="Sethuraman A."/>
            <person name="Zhang X.-C."/>
            <person name="Shinozaki K."/>
            <person name="Nguyen H.T."/>
            <person name="Wing R.A."/>
            <person name="Cregan P."/>
            <person name="Specht J."/>
            <person name="Grimwood J."/>
            <person name="Rokhsar D."/>
            <person name="Stacey G."/>
            <person name="Shoemaker R.C."/>
            <person name="Jackson S.A."/>
        </authorList>
    </citation>
    <scope>NUCLEOTIDE SEQUENCE</scope>
    <source>
        <strain evidence="3">cv. Williams 82</strain>
        <tissue evidence="2">Callus</tissue>
    </source>
</reference>
<keyword evidence="1" id="KW-0472">Membrane</keyword>
<evidence type="ECO:0000313" key="4">
    <source>
        <dbReference type="Proteomes" id="UP000008827"/>
    </source>
</evidence>
<dbReference type="Proteomes" id="UP000008827">
    <property type="component" value="Chromosome 9"/>
</dbReference>
<keyword evidence="1" id="KW-1133">Transmembrane helix</keyword>
<dbReference type="Gramene" id="KRH37234">
    <property type="protein sequence ID" value="KRH37234"/>
    <property type="gene ID" value="GLYMA_09G053500"/>
</dbReference>
<reference evidence="3" key="2">
    <citation type="submission" date="2018-02" db="UniProtKB">
        <authorList>
            <consortium name="EnsemblPlants"/>
        </authorList>
    </citation>
    <scope>IDENTIFICATION</scope>
    <source>
        <strain evidence="3">Williams 82</strain>
    </source>
</reference>
<sequence length="85" mass="10132">MLSYNLEQGQLSFFSTPSIDTQRHPQSPHHHHLLLLLQLTHYGTTNVIFSCRYLNIFFIYMKFQSQFRKEEICRTLICQKLRVGS</sequence>